<gene>
    <name evidence="1" type="ORF">H9717_00435</name>
</gene>
<dbReference type="EMBL" id="DWYY01000003">
    <property type="protein sequence ID" value="HJA91587.1"/>
    <property type="molecule type" value="Genomic_DNA"/>
</dbReference>
<protein>
    <submittedName>
        <fullName evidence="1">Uncharacterized protein</fullName>
    </submittedName>
</protein>
<proteinExistence type="predicted"/>
<dbReference type="InterPro" id="IPR008928">
    <property type="entry name" value="6-hairpin_glycosidase_sf"/>
</dbReference>
<reference evidence="1" key="2">
    <citation type="submission" date="2021-04" db="EMBL/GenBank/DDBJ databases">
        <authorList>
            <person name="Gilroy R."/>
        </authorList>
    </citation>
    <scope>NUCLEOTIDE SEQUENCE</scope>
    <source>
        <strain evidence="1">CHK179-7159</strain>
    </source>
</reference>
<dbReference type="AlphaFoldDB" id="A0A9D2KXM1"/>
<organism evidence="1 2">
    <name type="scientific">Candidatus Eisenbergiella merdipullorum</name>
    <dbReference type="NCBI Taxonomy" id="2838553"/>
    <lineage>
        <taxon>Bacteria</taxon>
        <taxon>Bacillati</taxon>
        <taxon>Bacillota</taxon>
        <taxon>Clostridia</taxon>
        <taxon>Lachnospirales</taxon>
        <taxon>Lachnospiraceae</taxon>
        <taxon>Eisenbergiella</taxon>
    </lineage>
</organism>
<accession>A0A9D2KXM1</accession>
<evidence type="ECO:0000313" key="2">
    <source>
        <dbReference type="Proteomes" id="UP000886858"/>
    </source>
</evidence>
<evidence type="ECO:0000313" key="1">
    <source>
        <dbReference type="EMBL" id="HJA91587.1"/>
    </source>
</evidence>
<dbReference type="Proteomes" id="UP000886858">
    <property type="component" value="Unassembled WGS sequence"/>
</dbReference>
<reference evidence="1" key="1">
    <citation type="journal article" date="2021" name="PeerJ">
        <title>Extensive microbial diversity within the chicken gut microbiome revealed by metagenomics and culture.</title>
        <authorList>
            <person name="Gilroy R."/>
            <person name="Ravi A."/>
            <person name="Getino M."/>
            <person name="Pursley I."/>
            <person name="Horton D.L."/>
            <person name="Alikhan N.F."/>
            <person name="Baker D."/>
            <person name="Gharbi K."/>
            <person name="Hall N."/>
            <person name="Watson M."/>
            <person name="Adriaenssens E.M."/>
            <person name="Foster-Nyarko E."/>
            <person name="Jarju S."/>
            <person name="Secka A."/>
            <person name="Antonio M."/>
            <person name="Oren A."/>
            <person name="Chaudhuri R.R."/>
            <person name="La Ragione R."/>
            <person name="Hildebrand F."/>
            <person name="Pallen M.J."/>
        </authorList>
    </citation>
    <scope>NUCLEOTIDE SEQUENCE</scope>
    <source>
        <strain evidence="1">CHK179-7159</strain>
    </source>
</reference>
<dbReference type="GO" id="GO:0005975">
    <property type="term" value="P:carbohydrate metabolic process"/>
    <property type="evidence" value="ECO:0007669"/>
    <property type="project" value="InterPro"/>
</dbReference>
<sequence length="544" mass="62764">MRTHYEKMIKDNDHRVKKSLRIQNMDGQSEYCGGFPDADGLFDARHTLYRVKSMTAAYCNEKSAYFRSGLLAERILAGLSFAERNQHEDGLFDLIKCNFHSAPDTAFSMKELLPCLYYLRGRQRDESLDRIYEKMYGLTRKAADGLLCGGFHTPNHRWVIASTLMVCAGFFQKPEYAQAAEVYLAEGIDCNEDGEYAERSAGIYNCVNNNAMIDLGTYTGKEEYFDYAVRNLYMMLTYMEPDGTIFTANSTRQDNGKRSYPSGYYWEYLFLGKKREIPEFVAFANRIFELTQENHLEAPDFLMEYMNHPDLIDFESCLVYQQKDFRKLYRESGIARIRKGDVTYTLMKGKSNFLYFSNPSIDVALKIGGCICEHRAFQAETMEETKDGFRLNQVMRGWYYLPFGKPQETSDWWKMDHSKRKKKLGPDLSIEVEVHDVEDGIRVDFHLHGVKKAPFRIEAAILGADHADGEHFCMQNLRGAQILVKDGMTRLSNEEDSLLIGPGFGTHSYLAGMFGSEGNDPNCFTMYFTDYTEFERSITIRNER</sequence>
<comment type="caution">
    <text evidence="1">The sequence shown here is derived from an EMBL/GenBank/DDBJ whole genome shotgun (WGS) entry which is preliminary data.</text>
</comment>
<dbReference type="SUPFAM" id="SSF48208">
    <property type="entry name" value="Six-hairpin glycosidases"/>
    <property type="match status" value="1"/>
</dbReference>
<name>A0A9D2KXM1_9FIRM</name>